<keyword evidence="2 5" id="KW-0547">Nucleotide-binding</keyword>
<keyword evidence="4 5" id="KW-0067">ATP-binding</keyword>
<dbReference type="PANTHER" id="PTHR43289">
    <property type="entry name" value="MITOGEN-ACTIVATED PROTEIN KINASE KINASE KINASE 20-RELATED"/>
    <property type="match status" value="1"/>
</dbReference>
<feature type="region of interest" description="Disordered" evidence="6">
    <location>
        <begin position="265"/>
        <end position="293"/>
    </location>
</feature>
<dbReference type="Pfam" id="PF00069">
    <property type="entry name" value="Pkinase"/>
    <property type="match status" value="1"/>
</dbReference>
<evidence type="ECO:0000313" key="8">
    <source>
        <dbReference type="EMBL" id="QSR27824.1"/>
    </source>
</evidence>
<dbReference type="Proteomes" id="UP000662818">
    <property type="component" value="Chromosome"/>
</dbReference>
<dbReference type="InterPro" id="IPR000719">
    <property type="entry name" value="Prot_kinase_dom"/>
</dbReference>
<evidence type="ECO:0000313" key="9">
    <source>
        <dbReference type="Proteomes" id="UP000662818"/>
    </source>
</evidence>
<evidence type="ECO:0000256" key="4">
    <source>
        <dbReference type="ARBA" id="ARBA00022840"/>
    </source>
</evidence>
<dbReference type="InterPro" id="IPR008271">
    <property type="entry name" value="Ser/Thr_kinase_AS"/>
</dbReference>
<name>A0ABX7PPB7_9ACTN</name>
<evidence type="ECO:0000256" key="5">
    <source>
        <dbReference type="PROSITE-ProRule" id="PRU10141"/>
    </source>
</evidence>
<dbReference type="SUPFAM" id="SSF56112">
    <property type="entry name" value="Protein kinase-like (PK-like)"/>
    <property type="match status" value="1"/>
</dbReference>
<evidence type="ECO:0000256" key="6">
    <source>
        <dbReference type="SAM" id="MobiDB-lite"/>
    </source>
</evidence>
<dbReference type="SMART" id="SM00220">
    <property type="entry name" value="S_TKc"/>
    <property type="match status" value="1"/>
</dbReference>
<sequence>MADRYELLEVVGTGGMGVVYRGRDRVLDRAVAVKMIRSELADDEFMRRFEREAAILARLRSPHILVIYDYGSDQGAFYLVTDFLADGDLAQWLADHGPMPAELAVRLVADLATGLADAHEHGVIHRDIKPGNVLLWRRAGQLHPVLGDFGIAVAEDLEITGTGGVIGSPLFMAPERHLGEPATVASDIYAMGCLLYNLLAGHPPYQGTGFQAAHAHVNEPIPALPAQVSGAAALDDVIASCLAKDPDDRIASAAELATRLRAAADRRAAETVRRDLVPPPPPPPPPPPHAPMRRRAPAVAVAVVALVLAGLGVTAWRLATQGDDEAPDEPASPTTSDVAVAPAAPGAVRAERSPVERAVAFDVSLPASPEGTRIVVERKDDQQWVSTEDEFTVATGAGGEPGCAVLRYVAVAGDLRTPGPEGRLCGRSAKARILLSRGEAGCVGEVDGYPGAPCVWINLTVTGLRPGATYHLTLLGESGRSEPTDITADADGRIVLVNGQRRDGTHRGGGFSVLATVETIDLTVAGRPSVHLRKAVADLR</sequence>
<feature type="domain" description="Protein kinase" evidence="7">
    <location>
        <begin position="5"/>
        <end position="261"/>
    </location>
</feature>
<dbReference type="PROSITE" id="PS50011">
    <property type="entry name" value="PROTEIN_KINASE_DOM"/>
    <property type="match status" value="1"/>
</dbReference>
<keyword evidence="9" id="KW-1185">Reference proteome</keyword>
<dbReference type="InterPro" id="IPR011009">
    <property type="entry name" value="Kinase-like_dom_sf"/>
</dbReference>
<dbReference type="PANTHER" id="PTHR43289:SF30">
    <property type="entry name" value="NON-SPECIFIC SERINE_THREONINE PROTEIN KINASE"/>
    <property type="match status" value="1"/>
</dbReference>
<dbReference type="PROSITE" id="PS00107">
    <property type="entry name" value="PROTEIN_KINASE_ATP"/>
    <property type="match status" value="1"/>
</dbReference>
<feature type="region of interest" description="Disordered" evidence="6">
    <location>
        <begin position="323"/>
        <end position="352"/>
    </location>
</feature>
<evidence type="ECO:0000256" key="3">
    <source>
        <dbReference type="ARBA" id="ARBA00022777"/>
    </source>
</evidence>
<keyword evidence="1" id="KW-0808">Transferase</keyword>
<accession>A0ABX7PPB7</accession>
<dbReference type="InterPro" id="IPR017441">
    <property type="entry name" value="Protein_kinase_ATP_BS"/>
</dbReference>
<dbReference type="CDD" id="cd14014">
    <property type="entry name" value="STKc_PknB_like"/>
    <property type="match status" value="1"/>
</dbReference>
<evidence type="ECO:0000259" key="7">
    <source>
        <dbReference type="PROSITE" id="PS50011"/>
    </source>
</evidence>
<dbReference type="RefSeq" id="WP_207006653.1">
    <property type="nucleotide sequence ID" value="NZ_CP022295.1"/>
</dbReference>
<evidence type="ECO:0000256" key="2">
    <source>
        <dbReference type="ARBA" id="ARBA00022741"/>
    </source>
</evidence>
<dbReference type="PROSITE" id="PS00108">
    <property type="entry name" value="PROTEIN_KINASE_ST"/>
    <property type="match status" value="1"/>
</dbReference>
<protein>
    <recommendedName>
        <fullName evidence="7">Protein kinase domain-containing protein</fullName>
    </recommendedName>
</protein>
<organism evidence="8 9">
    <name type="scientific">Nocardioides aromaticivorans</name>
    <dbReference type="NCBI Taxonomy" id="200618"/>
    <lineage>
        <taxon>Bacteria</taxon>
        <taxon>Bacillati</taxon>
        <taxon>Actinomycetota</taxon>
        <taxon>Actinomycetes</taxon>
        <taxon>Propionibacteriales</taxon>
        <taxon>Nocardioidaceae</taxon>
        <taxon>Nocardioides</taxon>
    </lineage>
</organism>
<reference evidence="8 9" key="1">
    <citation type="submission" date="2017-06" db="EMBL/GenBank/DDBJ databases">
        <title>Complete Genome Sequence of the Soil Carbazole-Degrading Bacterium Nocardioides aromaticivorans IC177.</title>
        <authorList>
            <person name="Vejarano F."/>
            <person name="Suzuki-Minakuchi C."/>
            <person name="Ohtsubo Y."/>
            <person name="Tsuda M."/>
            <person name="Okada K."/>
            <person name="Nojiri H."/>
        </authorList>
    </citation>
    <scope>NUCLEOTIDE SEQUENCE [LARGE SCALE GENOMIC DNA]</scope>
    <source>
        <strain evidence="8 9">IC177</strain>
    </source>
</reference>
<evidence type="ECO:0000256" key="1">
    <source>
        <dbReference type="ARBA" id="ARBA00022679"/>
    </source>
</evidence>
<proteinExistence type="predicted"/>
<feature type="compositionally biased region" description="Pro residues" evidence="6">
    <location>
        <begin position="277"/>
        <end position="290"/>
    </location>
</feature>
<dbReference type="EMBL" id="CP022295">
    <property type="protein sequence ID" value="QSR27824.1"/>
    <property type="molecule type" value="Genomic_DNA"/>
</dbReference>
<feature type="compositionally biased region" description="Basic and acidic residues" evidence="6">
    <location>
        <begin position="265"/>
        <end position="276"/>
    </location>
</feature>
<feature type="compositionally biased region" description="Low complexity" evidence="6">
    <location>
        <begin position="338"/>
        <end position="348"/>
    </location>
</feature>
<keyword evidence="3" id="KW-0418">Kinase</keyword>
<dbReference type="Gene3D" id="3.30.200.20">
    <property type="entry name" value="Phosphorylase Kinase, domain 1"/>
    <property type="match status" value="1"/>
</dbReference>
<dbReference type="Gene3D" id="1.10.510.10">
    <property type="entry name" value="Transferase(Phosphotransferase) domain 1"/>
    <property type="match status" value="1"/>
</dbReference>
<feature type="binding site" evidence="5">
    <location>
        <position position="34"/>
    </location>
    <ligand>
        <name>ATP</name>
        <dbReference type="ChEBI" id="CHEBI:30616"/>
    </ligand>
</feature>
<gene>
    <name evidence="8" type="ORF">CFH99_19555</name>
</gene>